<evidence type="ECO:0000259" key="2">
    <source>
        <dbReference type="PROSITE" id="PS50106"/>
    </source>
</evidence>
<proteinExistence type="predicted"/>
<evidence type="ECO:0000256" key="1">
    <source>
        <dbReference type="SAM" id="SignalP"/>
    </source>
</evidence>
<feature type="domain" description="PDZ" evidence="2">
    <location>
        <begin position="127"/>
        <end position="195"/>
    </location>
</feature>
<dbReference type="CDD" id="cd00136">
    <property type="entry name" value="PDZ_canonical"/>
    <property type="match status" value="1"/>
</dbReference>
<reference evidence="4" key="1">
    <citation type="journal article" date="2023" name="Commun. Biol.">
        <title>Genome analysis of Parmales, the sister group of diatoms, reveals the evolutionary specialization of diatoms from phago-mixotrophs to photoautotrophs.</title>
        <authorList>
            <person name="Ban H."/>
            <person name="Sato S."/>
            <person name="Yoshikawa S."/>
            <person name="Yamada K."/>
            <person name="Nakamura Y."/>
            <person name="Ichinomiya M."/>
            <person name="Sato N."/>
            <person name="Blanc-Mathieu R."/>
            <person name="Endo H."/>
            <person name="Kuwata A."/>
            <person name="Ogata H."/>
        </authorList>
    </citation>
    <scope>NUCLEOTIDE SEQUENCE [LARGE SCALE GENOMIC DNA]</scope>
    <source>
        <strain evidence="4">NIES 3700</strain>
    </source>
</reference>
<comment type="caution">
    <text evidence="3">The sequence shown here is derived from an EMBL/GenBank/DDBJ whole genome shotgun (WGS) entry which is preliminary data.</text>
</comment>
<dbReference type="Proteomes" id="UP001165122">
    <property type="component" value="Unassembled WGS sequence"/>
</dbReference>
<dbReference type="PROSITE" id="PS50106">
    <property type="entry name" value="PDZ"/>
    <property type="match status" value="1"/>
</dbReference>
<name>A0A9W6ZBE2_9STRA</name>
<dbReference type="Gene3D" id="2.30.42.10">
    <property type="match status" value="1"/>
</dbReference>
<dbReference type="SUPFAM" id="SSF50156">
    <property type="entry name" value="PDZ domain-like"/>
    <property type="match status" value="1"/>
</dbReference>
<dbReference type="SMART" id="SM00228">
    <property type="entry name" value="PDZ"/>
    <property type="match status" value="1"/>
</dbReference>
<protein>
    <recommendedName>
        <fullName evidence="2">PDZ domain-containing protein</fullName>
    </recommendedName>
</protein>
<gene>
    <name evidence="3" type="ORF">TrLO_g4264</name>
</gene>
<dbReference type="AlphaFoldDB" id="A0A9W6ZBE2"/>
<feature type="signal peptide" evidence="1">
    <location>
        <begin position="1"/>
        <end position="20"/>
    </location>
</feature>
<sequence length="232" mass="24804">MSRFHSLCVLVVLLSHHATAFQPRTFLKPKMVSPGALTQSGSAPRTPPSLASRMTRLNGLMDGFKEAFSAPALEKSSISAERETPIDRWMGWNVAADGSSDKAQDDSEFIDAMSHSNYITISLKKPMGIIFEENDVTPKLNPGGIYVFELSPGGAAEVAGGLEFGDQLVGVVGEGGSKKVVAGLDFDLAINAIKEGKGEELRLVLFRGPSETLYGPTGASKEWLEEYVGGIN</sequence>
<accession>A0A9W6ZBE2</accession>
<dbReference type="InterPro" id="IPR036034">
    <property type="entry name" value="PDZ_sf"/>
</dbReference>
<evidence type="ECO:0000313" key="4">
    <source>
        <dbReference type="Proteomes" id="UP001165122"/>
    </source>
</evidence>
<dbReference type="Pfam" id="PF00595">
    <property type="entry name" value="PDZ"/>
    <property type="match status" value="1"/>
</dbReference>
<dbReference type="OrthoDB" id="439127at2759"/>
<evidence type="ECO:0000313" key="3">
    <source>
        <dbReference type="EMBL" id="GMH47050.1"/>
    </source>
</evidence>
<feature type="chain" id="PRO_5040759346" description="PDZ domain-containing protein" evidence="1">
    <location>
        <begin position="21"/>
        <end position="232"/>
    </location>
</feature>
<keyword evidence="1" id="KW-0732">Signal</keyword>
<dbReference type="InterPro" id="IPR001478">
    <property type="entry name" value="PDZ"/>
</dbReference>
<dbReference type="EMBL" id="BRXW01000352">
    <property type="protein sequence ID" value="GMH47050.1"/>
    <property type="molecule type" value="Genomic_DNA"/>
</dbReference>
<keyword evidence="4" id="KW-1185">Reference proteome</keyword>
<organism evidence="3 4">
    <name type="scientific">Triparma laevis f. longispina</name>
    <dbReference type="NCBI Taxonomy" id="1714387"/>
    <lineage>
        <taxon>Eukaryota</taxon>
        <taxon>Sar</taxon>
        <taxon>Stramenopiles</taxon>
        <taxon>Ochrophyta</taxon>
        <taxon>Bolidophyceae</taxon>
        <taxon>Parmales</taxon>
        <taxon>Triparmaceae</taxon>
        <taxon>Triparma</taxon>
    </lineage>
</organism>